<organism evidence="5 6">
    <name type="scientific">Clostridium gelidum</name>
    <dbReference type="NCBI Taxonomy" id="704125"/>
    <lineage>
        <taxon>Bacteria</taxon>
        <taxon>Bacillati</taxon>
        <taxon>Bacillota</taxon>
        <taxon>Clostridia</taxon>
        <taxon>Eubacteriales</taxon>
        <taxon>Clostridiaceae</taxon>
        <taxon>Clostridium</taxon>
    </lineage>
</organism>
<keyword evidence="2" id="KW-0964">Secreted</keyword>
<protein>
    <submittedName>
        <fullName evidence="5">Pectate lyase</fullName>
    </submittedName>
</protein>
<dbReference type="SUPFAM" id="SSF51126">
    <property type="entry name" value="Pectin lyase-like"/>
    <property type="match status" value="1"/>
</dbReference>
<comment type="similarity">
    <text evidence="2">Belongs to the polysaccharide lyase 1 family.</text>
</comment>
<evidence type="ECO:0000256" key="2">
    <source>
        <dbReference type="RuleBase" id="RU361173"/>
    </source>
</evidence>
<dbReference type="EMBL" id="AP024849">
    <property type="protein sequence ID" value="BCZ45680.1"/>
    <property type="molecule type" value="Genomic_DNA"/>
</dbReference>
<feature type="signal peptide" evidence="3">
    <location>
        <begin position="1"/>
        <end position="30"/>
    </location>
</feature>
<dbReference type="GO" id="GO:0016829">
    <property type="term" value="F:lyase activity"/>
    <property type="evidence" value="ECO:0007669"/>
    <property type="project" value="UniProtKB-KW"/>
</dbReference>
<sequence length="591" mass="63497">MEKKLKKSNQILKISQRVMLATIASSIVMAPTFSASASTSTNNKSAVAVGTQNTTKATSTTSAAVSISALSASAALNSTVSILDSEGWLESANVEWSSVSNATGYDVYYKSASASDSTYKLLDNQSIRKYSSYYRADVLGLAEGNYVIKIVPIISSKEDTSVQAITKTLSVKANIREGFAFSSASPMGTGSGGYKDDGTVASNATIVYITADTVNTIKSDVVTNVKGTKTTCTGLANILAARQKGYDKTPLIIRMVGEIKSSDITGLNSTGYLEVKGCYNVTLEGVGEDATAYGWGILVRNAHNVEIRNLGVMLFPDDGISLDTGNQNIWVHNNDIFYGAAGHDADQIKGDGSCDVKLSDYVTVSYNRFHDSGKCSLCGMSDVNNFNVTYHHNWFDHSDSRHPRIRVGTVHVYNNYFDGNAKYGVGVTKGSSAFVEANYFRNCKDPMLSSLQGTDIYNGSIGGFSKEPGGMIKAYNNKVEGAARLVYASENPTQFDAYLATSKNEVVPSTYKTVSGGTTYNNFDTKPEMYKYTPDASEDVESKVTTYAGRVNGGDLIWNFTNADDTNSTMDVNLMAKLKSYESSLVSVGGK</sequence>
<dbReference type="InterPro" id="IPR002022">
    <property type="entry name" value="Pec_lyase"/>
</dbReference>
<dbReference type="PANTHER" id="PTHR31683:SF18">
    <property type="entry name" value="PECTATE LYASE 21-RELATED"/>
    <property type="match status" value="1"/>
</dbReference>
<dbReference type="Gene3D" id="2.160.20.10">
    <property type="entry name" value="Single-stranded right-handed beta-helix, Pectin lyase-like"/>
    <property type="match status" value="1"/>
</dbReference>
<name>A0ABM7T9P4_9CLOT</name>
<feature type="chain" id="PRO_5045664797" evidence="3">
    <location>
        <begin position="31"/>
        <end position="591"/>
    </location>
</feature>
<evidence type="ECO:0000256" key="3">
    <source>
        <dbReference type="SAM" id="SignalP"/>
    </source>
</evidence>
<dbReference type="PANTHER" id="PTHR31683">
    <property type="entry name" value="PECTATE LYASE 18-RELATED"/>
    <property type="match status" value="1"/>
</dbReference>
<proteinExistence type="inferred from homology"/>
<dbReference type="RefSeq" id="WP_224037252.1">
    <property type="nucleotide sequence ID" value="NZ_AP024849.1"/>
</dbReference>
<gene>
    <name evidence="5" type="ORF">psyc5s11_17470</name>
</gene>
<evidence type="ECO:0000313" key="6">
    <source>
        <dbReference type="Proteomes" id="UP000824633"/>
    </source>
</evidence>
<keyword evidence="2" id="KW-0119">Carbohydrate metabolism</keyword>
<evidence type="ECO:0000256" key="1">
    <source>
        <dbReference type="ARBA" id="ARBA00023239"/>
    </source>
</evidence>
<keyword evidence="6" id="KW-1185">Reference proteome</keyword>
<evidence type="ECO:0000313" key="5">
    <source>
        <dbReference type="EMBL" id="BCZ45680.1"/>
    </source>
</evidence>
<keyword evidence="3" id="KW-0732">Signal</keyword>
<dbReference type="InterPro" id="IPR012334">
    <property type="entry name" value="Pectin_lyas_fold"/>
</dbReference>
<feature type="domain" description="Pectate lyase" evidence="4">
    <location>
        <begin position="240"/>
        <end position="446"/>
    </location>
</feature>
<accession>A0ABM7T9P4</accession>
<dbReference type="Pfam" id="PF00544">
    <property type="entry name" value="Pectate_lyase_4"/>
    <property type="match status" value="1"/>
</dbReference>
<dbReference type="InterPro" id="IPR011050">
    <property type="entry name" value="Pectin_lyase_fold/virulence"/>
</dbReference>
<reference evidence="6" key="1">
    <citation type="submission" date="2021-07" db="EMBL/GenBank/DDBJ databases">
        <title>Complete genome sequencing of a Clostridium isolate.</title>
        <authorList>
            <person name="Ueki A."/>
            <person name="Tonouchi A."/>
        </authorList>
    </citation>
    <scope>NUCLEOTIDE SEQUENCE [LARGE SCALE GENOMIC DNA]</scope>
    <source>
        <strain evidence="6">C5S11</strain>
    </source>
</reference>
<keyword evidence="1 2" id="KW-0456">Lyase</keyword>
<evidence type="ECO:0000259" key="4">
    <source>
        <dbReference type="SMART" id="SM00656"/>
    </source>
</evidence>
<dbReference type="Proteomes" id="UP000824633">
    <property type="component" value="Chromosome"/>
</dbReference>
<dbReference type="InterPro" id="IPR045032">
    <property type="entry name" value="PEL"/>
</dbReference>
<comment type="subcellular location">
    <subcellularLocation>
        <location evidence="2">Secreted</location>
    </subcellularLocation>
</comment>
<keyword evidence="2" id="KW-0624">Polysaccharide degradation</keyword>
<dbReference type="SMART" id="SM00656">
    <property type="entry name" value="Amb_all"/>
    <property type="match status" value="1"/>
</dbReference>